<dbReference type="GO" id="GO:0006508">
    <property type="term" value="P:proteolysis"/>
    <property type="evidence" value="ECO:0007669"/>
    <property type="project" value="UniProtKB-KW"/>
</dbReference>
<comment type="similarity">
    <text evidence="1">Belongs to the peptidase C15 family.</text>
</comment>
<protein>
    <recommendedName>
        <fullName evidence="7">Peptidase C15</fullName>
    </recommendedName>
</protein>
<dbReference type="Pfam" id="PF01470">
    <property type="entry name" value="Peptidase_C15"/>
    <property type="match status" value="1"/>
</dbReference>
<dbReference type="Proteomes" id="UP000271624">
    <property type="component" value="Unassembled WGS sequence"/>
</dbReference>
<keyword evidence="2" id="KW-0645">Protease</keyword>
<accession>A0A3S1CE75</accession>
<evidence type="ECO:0008006" key="7">
    <source>
        <dbReference type="Google" id="ProtNLM"/>
    </source>
</evidence>
<keyword evidence="3" id="KW-0378">Hydrolase</keyword>
<keyword evidence="4" id="KW-0788">Thiol protease</keyword>
<evidence type="ECO:0000256" key="2">
    <source>
        <dbReference type="ARBA" id="ARBA00022670"/>
    </source>
</evidence>
<dbReference type="PANTHER" id="PTHR23402">
    <property type="entry name" value="PROTEASE FAMILY C15 PYROGLUTAMYL-PEPTIDASE I-RELATED"/>
    <property type="match status" value="1"/>
</dbReference>
<keyword evidence="6" id="KW-1185">Reference proteome</keyword>
<name>A0A3S1CE75_9CYAN</name>
<dbReference type="OrthoDB" id="9779738at2"/>
<dbReference type="PANTHER" id="PTHR23402:SF1">
    <property type="entry name" value="PYROGLUTAMYL-PEPTIDASE I"/>
    <property type="match status" value="1"/>
</dbReference>
<dbReference type="EMBL" id="RSCL01000021">
    <property type="protein sequence ID" value="RUT01049.1"/>
    <property type="molecule type" value="Genomic_DNA"/>
</dbReference>
<dbReference type="RefSeq" id="WP_127085180.1">
    <property type="nucleotide sequence ID" value="NZ_RSCL01000021.1"/>
</dbReference>
<evidence type="ECO:0000256" key="4">
    <source>
        <dbReference type="ARBA" id="ARBA00022807"/>
    </source>
</evidence>
<organism evidence="5 6">
    <name type="scientific">Dulcicalothrix desertica PCC 7102</name>
    <dbReference type="NCBI Taxonomy" id="232991"/>
    <lineage>
        <taxon>Bacteria</taxon>
        <taxon>Bacillati</taxon>
        <taxon>Cyanobacteriota</taxon>
        <taxon>Cyanophyceae</taxon>
        <taxon>Nostocales</taxon>
        <taxon>Calotrichaceae</taxon>
        <taxon>Dulcicalothrix</taxon>
    </lineage>
</organism>
<dbReference type="GO" id="GO:0008234">
    <property type="term" value="F:cysteine-type peptidase activity"/>
    <property type="evidence" value="ECO:0007669"/>
    <property type="project" value="UniProtKB-KW"/>
</dbReference>
<comment type="caution">
    <text evidence="5">The sequence shown here is derived from an EMBL/GenBank/DDBJ whole genome shotgun (WGS) entry which is preliminary data.</text>
</comment>
<evidence type="ECO:0000256" key="3">
    <source>
        <dbReference type="ARBA" id="ARBA00022801"/>
    </source>
</evidence>
<dbReference type="Gene3D" id="3.40.630.20">
    <property type="entry name" value="Peptidase C15, pyroglutamyl peptidase I-like"/>
    <property type="match status" value="1"/>
</dbReference>
<evidence type="ECO:0000256" key="1">
    <source>
        <dbReference type="ARBA" id="ARBA00006641"/>
    </source>
</evidence>
<proteinExistence type="inferred from homology"/>
<reference evidence="5" key="2">
    <citation type="journal article" date="2019" name="Genome Biol. Evol.">
        <title>Day and night: Metabolic profiles and evolutionary relationships of six axenic non-marine cyanobacteria.</title>
        <authorList>
            <person name="Will S.E."/>
            <person name="Henke P."/>
            <person name="Boedeker C."/>
            <person name="Huang S."/>
            <person name="Brinkmann H."/>
            <person name="Rohde M."/>
            <person name="Jarek M."/>
            <person name="Friedl T."/>
            <person name="Seufert S."/>
            <person name="Schumacher M."/>
            <person name="Overmann J."/>
            <person name="Neumann-Schaal M."/>
            <person name="Petersen J."/>
        </authorList>
    </citation>
    <scope>NUCLEOTIDE SEQUENCE [LARGE SCALE GENOMIC DNA]</scope>
    <source>
        <strain evidence="5">PCC 7102</strain>
    </source>
</reference>
<reference evidence="5" key="1">
    <citation type="submission" date="2018-12" db="EMBL/GenBank/DDBJ databases">
        <authorList>
            <person name="Will S."/>
            <person name="Neumann-Schaal M."/>
            <person name="Henke P."/>
        </authorList>
    </citation>
    <scope>NUCLEOTIDE SEQUENCE</scope>
    <source>
        <strain evidence="5">PCC 7102</strain>
    </source>
</reference>
<dbReference type="AlphaFoldDB" id="A0A3S1CE75"/>
<gene>
    <name evidence="5" type="ORF">DSM106972_070550</name>
</gene>
<dbReference type="InterPro" id="IPR036440">
    <property type="entry name" value="Peptidase_C15-like_sf"/>
</dbReference>
<dbReference type="SUPFAM" id="SSF53182">
    <property type="entry name" value="Pyrrolidone carboxyl peptidase (pyroglutamate aminopeptidase)"/>
    <property type="match status" value="1"/>
</dbReference>
<sequence length="187" mass="20864">MKRLLLTSFDIWLPHHKSNSSDDLLEEVTRLGALSHALTLVQKLPVDVKGAVDQVIAKIRETQPDYIICCGMAESRSRLSVESNARSTPAFTNCSMSMLPSDYQESTLHTSVNLEELVAPCQATEISHDCGKFVCEGLYYSVLDYLHSSSFKSSCIFIHVPVLTESNIRVVVDDFLLVIDRLALSER</sequence>
<evidence type="ECO:0000313" key="5">
    <source>
        <dbReference type="EMBL" id="RUT01049.1"/>
    </source>
</evidence>
<dbReference type="InterPro" id="IPR016125">
    <property type="entry name" value="Peptidase_C15-like"/>
</dbReference>
<evidence type="ECO:0000313" key="6">
    <source>
        <dbReference type="Proteomes" id="UP000271624"/>
    </source>
</evidence>